<gene>
    <name evidence="3" type="ORF">BOVATA_049800</name>
</gene>
<feature type="coiled-coil region" evidence="1">
    <location>
        <begin position="214"/>
        <end position="277"/>
    </location>
</feature>
<reference evidence="3 4" key="1">
    <citation type="journal article" date="2017" name="BMC Genomics">
        <title>Whole-genome assembly of Babesia ovata and comparative genomics between closely related pathogens.</title>
        <authorList>
            <person name="Yamagishi J."/>
            <person name="Asada M."/>
            <person name="Hakimi H."/>
            <person name="Tanaka T.Q."/>
            <person name="Sugimoto C."/>
            <person name="Kawazu S."/>
        </authorList>
    </citation>
    <scope>NUCLEOTIDE SEQUENCE [LARGE SCALE GENOMIC DNA]</scope>
    <source>
        <strain evidence="3 4">Miyake</strain>
    </source>
</reference>
<protein>
    <recommendedName>
        <fullName evidence="5">C3H1-type domain-containing protein</fullName>
    </recommendedName>
</protein>
<keyword evidence="2" id="KW-1133">Transmembrane helix</keyword>
<keyword evidence="1" id="KW-0175">Coiled coil</keyword>
<organism evidence="3 4">
    <name type="scientific">Babesia ovata</name>
    <dbReference type="NCBI Taxonomy" id="189622"/>
    <lineage>
        <taxon>Eukaryota</taxon>
        <taxon>Sar</taxon>
        <taxon>Alveolata</taxon>
        <taxon>Apicomplexa</taxon>
        <taxon>Aconoidasida</taxon>
        <taxon>Piroplasmida</taxon>
        <taxon>Babesiidae</taxon>
        <taxon>Babesia</taxon>
    </lineage>
</organism>
<dbReference type="RefSeq" id="XP_028869730.1">
    <property type="nucleotide sequence ID" value="XM_029013897.1"/>
</dbReference>
<feature type="transmembrane region" description="Helical" evidence="2">
    <location>
        <begin position="1640"/>
        <end position="1663"/>
    </location>
</feature>
<accession>A0A2H6KKI0</accession>
<keyword evidence="2" id="KW-0812">Transmembrane</keyword>
<sequence length="1702" mass="190979">MAFLHSVLKDVHAKQPYSVGKKQLKDNVVDQLGRYLCSGHEGFKSVIGQVAAGVRGYNREVERSNTAVKTIVTGMQRNMESLQTQVSGILKDHSDAGDFEKVRKAETSIHDRLTDCLSRADTFEKEMYNAQNKVLDLNSNLRNNIFIVKNNILRERDSLSRLAKKQQNDLNSMADTIREALEFLRICVKDQIKTEIKKFVEELIRLVKDIKSLLVKIRDTLEEYEYNLKSWMKEATKVLEGTIRDTELIINMANGGKDSWKKRVEDAVKELERKTNELTYYVDAQVKPGLKGLVTEALTAVKTMDDELKQDLFGVREAIKSKVDAITERIGALYKVIDPQGNGVSDDQKKKIEKIFQHIKGRFNEISGSGVRSPNGLNQIVQAVQGYVGEYSRNFESTVKIWVDDILKLESDEPLKTSLGFYLNQDAHFKTGFQKKGLNIIRDTVKEKIVEHVKSLLGQPPLTDDKVDLKLTSIQSCLNAFAQKLQSDISGNASTIVQLVENVIRDTQSSSRLTYDKSDLTQSVEMALATLASTARQAGEQVKTLAQKCKLVNINSALSAAKELFGKVENAVGQNHGSPKPGQPGTAQAVDLAIKAVSDTLDAQLPEDKPNKVSIKNTTDRTVFEHYKQQVDQASLTAATTNIYKLDGALPAAIKEIGAEASSITVEEITRDVSNLSSAITNNVNSLTKSISETANDGVRATLKLLRDANIGHSLTMLKGKFQDLRKKYVNMVIQDADSFITSDVPRLERECISTITNYVDSKINDAKNKLTHQARKHYVTSIRKMLQAFSSKIRSQLFDLPAQIEEDLRVGFKGFMKTLEGKVEDIDGTPTGKNINKLKSLTENSVPHLSIALHSFFTTVRNYVDQEIKRVHQQEYEKKNPPTPNTPEPYAARLDKVYTTFSILLTHITDTNRYDHLVPGMLDAVESAITALTPKDFANPNTAILDGVRKGLGVFVAEMKKVYISKYDSQVPTDVWVIHEMTSTTKGVETQDKFTEEGRKAAKVLLTITSTLYEQLHFLYYHCSTTFSAFSIDGTKYKNDALQTHFEKLGYDIPNLINKNNTGDHVAKKLREAFFYTFDFKTYPDKHSHPYFEIYLQAIRLSQGPLSLLYWSLADYFKACHFKISVSKIYPCSIKDMSAWICGLPYTLVFTQINGHCKKQLNVQNKSTGKFPNKDDPVIGQALRYNLSHSLYATCQITYNFLTTIQGHGRGFDQADYPYACNFCDNSRNFYYPQSVTELLDMLKDICTRLLSALNLLRTRCKYDASLANGWADCSYGQGIPGYQWNCNKPTGQSNSKPRCQPNDQPNCQPKSPLQAHLTDQLPGWLPHKLESVGCSAKCYTCPKASRGQQCITPMGFWDLTSAGSKEGLGKEIYDVLSDMCGNADSPLCSLLRCLIAMLPSPPRSLGDMFAFYCNGMQRWNGTSYDQDQKQIDQIDKCVRMSFPFSEDFHNNFQAEQLTVPLRTLHYSSSDHSGAESDAITHSDLSSITVRSKCRNAGTCGPYIQPLCFHAQHSYAQKHAGLFISWYIHLAWQLWDLLKELFDAFKGIECKAHGCSKCACKSGKHGDKDACKCNSVAQCGGVLPTLYKYGFTFGNAKSLHNTKRCDNFCAQLRKVIESNYFSTIFTAIDDFIFAIRAPFTWTLVALWSLSLLYLLHIAVVRLDVLRIRSHLKSPASHRIAAQSLLAAARVRALANVKYFSP</sequence>
<name>A0A2H6KKI0_9APIC</name>
<dbReference type="VEuPathDB" id="PiroplasmaDB:BOVATA_049800"/>
<evidence type="ECO:0008006" key="5">
    <source>
        <dbReference type="Google" id="ProtNLM"/>
    </source>
</evidence>
<dbReference type="GeneID" id="39877257"/>
<keyword evidence="2" id="KW-0472">Membrane</keyword>
<proteinExistence type="predicted"/>
<keyword evidence="4" id="KW-1185">Reference proteome</keyword>
<evidence type="ECO:0000256" key="2">
    <source>
        <dbReference type="SAM" id="Phobius"/>
    </source>
</evidence>
<comment type="caution">
    <text evidence="3">The sequence shown here is derived from an EMBL/GenBank/DDBJ whole genome shotgun (WGS) entry which is preliminary data.</text>
</comment>
<evidence type="ECO:0000256" key="1">
    <source>
        <dbReference type="SAM" id="Coils"/>
    </source>
</evidence>
<dbReference type="EMBL" id="BDSA01000059">
    <property type="protein sequence ID" value="GBE63487.1"/>
    <property type="molecule type" value="Genomic_DNA"/>
</dbReference>
<dbReference type="Proteomes" id="UP000236319">
    <property type="component" value="Unassembled WGS sequence"/>
</dbReference>
<evidence type="ECO:0000313" key="4">
    <source>
        <dbReference type="Proteomes" id="UP000236319"/>
    </source>
</evidence>
<evidence type="ECO:0000313" key="3">
    <source>
        <dbReference type="EMBL" id="GBE63487.1"/>
    </source>
</evidence>